<sequence length="324" mass="35864">MTSVESPENSSVSDASLRQVFIALHIAGGQIGLPILILTWAVFKSVVRHPTLVNLWITFVIYSVSYCILLYSGQVESIIALSSNVCLVQAAMIHGAPSMSAIAGLVVVFQIWQTFQEPSSSNTTNRPHSVKIFLVLPYLVFLVFALMAGILGKLYPEHIYTPNGLYCSLSNVGLSRYVVPTFCVTVLAVLVVLEVTLVVRYYKMWTLISRTFPLASRRTSPSLLLRVLLFNVYSVVIFSVAVLFLSDFSNHWPYMMEASIPLTAVVVFGSQADLFRAWCFWRPQPPVNTSSQNLLSYGSSNLRLTQTHSPTCTSSEPVLPLESV</sequence>
<keyword evidence="1" id="KW-0812">Transmembrane</keyword>
<gene>
    <name evidence="2" type="ORF">EV420DRAFT_968831</name>
</gene>
<keyword evidence="3" id="KW-1185">Reference proteome</keyword>
<name>A0AA39NH89_ARMTA</name>
<keyword evidence="1" id="KW-0472">Membrane</keyword>
<feature type="transmembrane region" description="Helical" evidence="1">
    <location>
        <begin position="132"/>
        <end position="155"/>
    </location>
</feature>
<comment type="caution">
    <text evidence="2">The sequence shown here is derived from an EMBL/GenBank/DDBJ whole genome shotgun (WGS) entry which is preliminary data.</text>
</comment>
<organism evidence="2 3">
    <name type="scientific">Armillaria tabescens</name>
    <name type="common">Ringless honey mushroom</name>
    <name type="synonym">Agaricus tabescens</name>
    <dbReference type="NCBI Taxonomy" id="1929756"/>
    <lineage>
        <taxon>Eukaryota</taxon>
        <taxon>Fungi</taxon>
        <taxon>Dikarya</taxon>
        <taxon>Basidiomycota</taxon>
        <taxon>Agaricomycotina</taxon>
        <taxon>Agaricomycetes</taxon>
        <taxon>Agaricomycetidae</taxon>
        <taxon>Agaricales</taxon>
        <taxon>Marasmiineae</taxon>
        <taxon>Physalacriaceae</taxon>
        <taxon>Desarmillaria</taxon>
    </lineage>
</organism>
<reference evidence="2" key="1">
    <citation type="submission" date="2023-06" db="EMBL/GenBank/DDBJ databases">
        <authorList>
            <consortium name="Lawrence Berkeley National Laboratory"/>
            <person name="Ahrendt S."/>
            <person name="Sahu N."/>
            <person name="Indic B."/>
            <person name="Wong-Bajracharya J."/>
            <person name="Merenyi Z."/>
            <person name="Ke H.-M."/>
            <person name="Monk M."/>
            <person name="Kocsube S."/>
            <person name="Drula E."/>
            <person name="Lipzen A."/>
            <person name="Balint B."/>
            <person name="Henrissat B."/>
            <person name="Andreopoulos B."/>
            <person name="Martin F.M."/>
            <person name="Harder C.B."/>
            <person name="Rigling D."/>
            <person name="Ford K.L."/>
            <person name="Foster G.D."/>
            <person name="Pangilinan J."/>
            <person name="Papanicolaou A."/>
            <person name="Barry K."/>
            <person name="LaButti K."/>
            <person name="Viragh M."/>
            <person name="Koriabine M."/>
            <person name="Yan M."/>
            <person name="Riley R."/>
            <person name="Champramary S."/>
            <person name="Plett K.L."/>
            <person name="Tsai I.J."/>
            <person name="Slot J."/>
            <person name="Sipos G."/>
            <person name="Plett J."/>
            <person name="Nagy L.G."/>
            <person name="Grigoriev I.V."/>
        </authorList>
    </citation>
    <scope>NUCLEOTIDE SEQUENCE</scope>
    <source>
        <strain evidence="2">CCBAS 213</strain>
    </source>
</reference>
<feature type="transmembrane region" description="Helical" evidence="1">
    <location>
        <begin position="91"/>
        <end position="112"/>
    </location>
</feature>
<dbReference type="Proteomes" id="UP001175211">
    <property type="component" value="Unassembled WGS sequence"/>
</dbReference>
<evidence type="ECO:0000256" key="1">
    <source>
        <dbReference type="SAM" id="Phobius"/>
    </source>
</evidence>
<accession>A0AA39NH89</accession>
<dbReference type="GeneID" id="85367738"/>
<evidence type="ECO:0000313" key="3">
    <source>
        <dbReference type="Proteomes" id="UP001175211"/>
    </source>
</evidence>
<feature type="transmembrane region" description="Helical" evidence="1">
    <location>
        <begin position="20"/>
        <end position="43"/>
    </location>
</feature>
<keyword evidence="1" id="KW-1133">Transmembrane helix</keyword>
<feature type="transmembrane region" description="Helical" evidence="1">
    <location>
        <begin position="223"/>
        <end position="246"/>
    </location>
</feature>
<dbReference type="AlphaFoldDB" id="A0AA39NH89"/>
<dbReference type="RefSeq" id="XP_060336650.1">
    <property type="nucleotide sequence ID" value="XM_060484190.1"/>
</dbReference>
<evidence type="ECO:0000313" key="2">
    <source>
        <dbReference type="EMBL" id="KAK0465602.1"/>
    </source>
</evidence>
<feature type="transmembrane region" description="Helical" evidence="1">
    <location>
        <begin position="177"/>
        <end position="202"/>
    </location>
</feature>
<dbReference type="EMBL" id="JAUEPS010000005">
    <property type="protein sequence ID" value="KAK0465602.1"/>
    <property type="molecule type" value="Genomic_DNA"/>
</dbReference>
<proteinExistence type="predicted"/>
<protein>
    <submittedName>
        <fullName evidence="2">Uncharacterized protein</fullName>
    </submittedName>
</protein>
<feature type="transmembrane region" description="Helical" evidence="1">
    <location>
        <begin position="52"/>
        <end position="71"/>
    </location>
</feature>